<dbReference type="PANTHER" id="PTHR22604">
    <property type="entry name" value="OXIDOREDUCTASES"/>
    <property type="match status" value="1"/>
</dbReference>
<feature type="domain" description="GFO/IDH/MocA-like oxidoreductase" evidence="4">
    <location>
        <begin position="131"/>
        <end position="249"/>
    </location>
</feature>
<evidence type="ECO:0000259" key="3">
    <source>
        <dbReference type="Pfam" id="PF01408"/>
    </source>
</evidence>
<dbReference type="RefSeq" id="WP_379081056.1">
    <property type="nucleotide sequence ID" value="NZ_JBHTKI010000003.1"/>
</dbReference>
<proteinExistence type="inferred from homology"/>
<dbReference type="Pfam" id="PF01408">
    <property type="entry name" value="GFO_IDH_MocA"/>
    <property type="match status" value="1"/>
</dbReference>
<dbReference type="Gene3D" id="3.30.360.10">
    <property type="entry name" value="Dihydrodipicolinate Reductase, domain 2"/>
    <property type="match status" value="1"/>
</dbReference>
<comment type="caution">
    <text evidence="5">The sequence shown here is derived from an EMBL/GenBank/DDBJ whole genome shotgun (WGS) entry which is preliminary data.</text>
</comment>
<evidence type="ECO:0000256" key="2">
    <source>
        <dbReference type="ARBA" id="ARBA00023002"/>
    </source>
</evidence>
<dbReference type="Pfam" id="PF22725">
    <property type="entry name" value="GFO_IDH_MocA_C3"/>
    <property type="match status" value="1"/>
</dbReference>
<evidence type="ECO:0000259" key="4">
    <source>
        <dbReference type="Pfam" id="PF22725"/>
    </source>
</evidence>
<dbReference type="Proteomes" id="UP001597109">
    <property type="component" value="Unassembled WGS sequence"/>
</dbReference>
<accession>A0ABW3L6B0</accession>
<sequence>MEKVRWGVLSTAKIGLTQVIPAILRADNAELLAIGSRGDKARAIAGEMGIPKAYESYRELLADPDIDAVYIPLPNHLHKEWTLKAAAAGKHVLCEKPAALTAGEAEEMVQFCRSRNVKFAEAFMYQLHPQHQRVKESMSSGEIGDIRLIKSSHSFYLADRDHNIRMQKNMGGGSLYDLGCYSIQVIRHLTGSEPLAVQAFAEVDEAGGVDMTAYGWMKLDNGVRALFDCSFDMVPRNEYEVIGTKGTIRVPYAFRPDLVGNVGTVIVQAAGEIRKEELAGDIYRLEVENFSQAVLDDREPWISGESTIRNMQVLEACYRSIAEGKAVQLGEGAGNANDH</sequence>
<organism evidence="5 6">
    <name type="scientific">Metaplanococcus flavidus</name>
    <dbReference type="NCBI Taxonomy" id="569883"/>
    <lineage>
        <taxon>Bacteria</taxon>
        <taxon>Bacillati</taxon>
        <taxon>Bacillota</taxon>
        <taxon>Bacilli</taxon>
        <taxon>Bacillales</taxon>
        <taxon>Caryophanaceae</taxon>
        <taxon>Metaplanococcus</taxon>
    </lineage>
</organism>
<dbReference type="InterPro" id="IPR050984">
    <property type="entry name" value="Gfo/Idh/MocA_domain"/>
</dbReference>
<feature type="domain" description="Gfo/Idh/MocA-like oxidoreductase N-terminal" evidence="3">
    <location>
        <begin position="5"/>
        <end position="121"/>
    </location>
</feature>
<dbReference type="PANTHER" id="PTHR22604:SF105">
    <property type="entry name" value="TRANS-1,2-DIHYDROBENZENE-1,2-DIOL DEHYDROGENASE"/>
    <property type="match status" value="1"/>
</dbReference>
<dbReference type="EMBL" id="JBHTKI010000003">
    <property type="protein sequence ID" value="MFD1030118.1"/>
    <property type="molecule type" value="Genomic_DNA"/>
</dbReference>
<evidence type="ECO:0000256" key="1">
    <source>
        <dbReference type="ARBA" id="ARBA00010928"/>
    </source>
</evidence>
<evidence type="ECO:0000313" key="5">
    <source>
        <dbReference type="EMBL" id="MFD1030118.1"/>
    </source>
</evidence>
<dbReference type="InterPro" id="IPR036291">
    <property type="entry name" value="NAD(P)-bd_dom_sf"/>
</dbReference>
<dbReference type="InterPro" id="IPR000683">
    <property type="entry name" value="Gfo/Idh/MocA-like_OxRdtase_N"/>
</dbReference>
<name>A0ABW3L6B0_9BACL</name>
<keyword evidence="2" id="KW-0560">Oxidoreductase</keyword>
<dbReference type="SUPFAM" id="SSF51735">
    <property type="entry name" value="NAD(P)-binding Rossmann-fold domains"/>
    <property type="match status" value="1"/>
</dbReference>
<keyword evidence="6" id="KW-1185">Reference proteome</keyword>
<dbReference type="Gene3D" id="3.40.50.720">
    <property type="entry name" value="NAD(P)-binding Rossmann-like Domain"/>
    <property type="match status" value="1"/>
</dbReference>
<evidence type="ECO:0000313" key="6">
    <source>
        <dbReference type="Proteomes" id="UP001597109"/>
    </source>
</evidence>
<protein>
    <submittedName>
        <fullName evidence="5">Gfo/Idh/MocA family protein</fullName>
    </submittedName>
</protein>
<comment type="similarity">
    <text evidence="1">Belongs to the Gfo/Idh/MocA family.</text>
</comment>
<gene>
    <name evidence="5" type="ORF">ACFQ1X_01515</name>
</gene>
<dbReference type="InterPro" id="IPR055170">
    <property type="entry name" value="GFO_IDH_MocA-like_dom"/>
</dbReference>
<reference evidence="6" key="1">
    <citation type="journal article" date="2019" name="Int. J. Syst. Evol. Microbiol.">
        <title>The Global Catalogue of Microorganisms (GCM) 10K type strain sequencing project: providing services to taxonomists for standard genome sequencing and annotation.</title>
        <authorList>
            <consortium name="The Broad Institute Genomics Platform"/>
            <consortium name="The Broad Institute Genome Sequencing Center for Infectious Disease"/>
            <person name="Wu L."/>
            <person name="Ma J."/>
        </authorList>
    </citation>
    <scope>NUCLEOTIDE SEQUENCE [LARGE SCALE GENOMIC DNA]</scope>
    <source>
        <strain evidence="6">CCUG 56756</strain>
    </source>
</reference>
<dbReference type="SUPFAM" id="SSF55347">
    <property type="entry name" value="Glyceraldehyde-3-phosphate dehydrogenase-like, C-terminal domain"/>
    <property type="match status" value="1"/>
</dbReference>